<keyword evidence="2" id="KW-0863">Zinc-finger</keyword>
<evidence type="ECO:0000256" key="2">
    <source>
        <dbReference type="ARBA" id="ARBA00022771"/>
    </source>
</evidence>
<organism evidence="5 6">
    <name type="scientific">Aspergillus leporis</name>
    <dbReference type="NCBI Taxonomy" id="41062"/>
    <lineage>
        <taxon>Eukaryota</taxon>
        <taxon>Fungi</taxon>
        <taxon>Dikarya</taxon>
        <taxon>Ascomycota</taxon>
        <taxon>Pezizomycotina</taxon>
        <taxon>Eurotiomycetes</taxon>
        <taxon>Eurotiomycetidae</taxon>
        <taxon>Eurotiales</taxon>
        <taxon>Aspergillaceae</taxon>
        <taxon>Aspergillus</taxon>
        <taxon>Aspergillus subgen. Circumdati</taxon>
    </lineage>
</organism>
<keyword evidence="3" id="KW-0862">Zinc</keyword>
<dbReference type="EMBL" id="ML732165">
    <property type="protein sequence ID" value="KAB8077770.1"/>
    <property type="molecule type" value="Genomic_DNA"/>
</dbReference>
<dbReference type="PROSITE" id="PS00518">
    <property type="entry name" value="ZF_RING_1"/>
    <property type="match status" value="1"/>
</dbReference>
<dbReference type="Proteomes" id="UP000326565">
    <property type="component" value="Unassembled WGS sequence"/>
</dbReference>
<feature type="compositionally biased region" description="Pro residues" evidence="4">
    <location>
        <begin position="48"/>
        <end position="57"/>
    </location>
</feature>
<evidence type="ECO:0000256" key="4">
    <source>
        <dbReference type="SAM" id="MobiDB-lite"/>
    </source>
</evidence>
<dbReference type="GO" id="GO:0004842">
    <property type="term" value="F:ubiquitin-protein transferase activity"/>
    <property type="evidence" value="ECO:0007669"/>
    <property type="project" value="TreeGrafter"/>
</dbReference>
<evidence type="ECO:0000256" key="1">
    <source>
        <dbReference type="ARBA" id="ARBA00022723"/>
    </source>
</evidence>
<keyword evidence="6" id="KW-1185">Reference proteome</keyword>
<feature type="region of interest" description="Disordered" evidence="4">
    <location>
        <begin position="1"/>
        <end position="109"/>
    </location>
</feature>
<protein>
    <recommendedName>
        <fullName evidence="7">RING-type domain-containing protein</fullName>
    </recommendedName>
</protein>
<evidence type="ECO:0008006" key="7">
    <source>
        <dbReference type="Google" id="ProtNLM"/>
    </source>
</evidence>
<feature type="compositionally biased region" description="Polar residues" evidence="4">
    <location>
        <begin position="90"/>
        <end position="101"/>
    </location>
</feature>
<dbReference type="OrthoDB" id="2398441at2759"/>
<accession>A0A5N5XFA7</accession>
<dbReference type="GO" id="GO:0008270">
    <property type="term" value="F:zinc ion binding"/>
    <property type="evidence" value="ECO:0007669"/>
    <property type="project" value="UniProtKB-KW"/>
</dbReference>
<feature type="region of interest" description="Disordered" evidence="4">
    <location>
        <begin position="241"/>
        <end position="261"/>
    </location>
</feature>
<reference evidence="5 6" key="1">
    <citation type="submission" date="2019-04" db="EMBL/GenBank/DDBJ databases">
        <title>Friends and foes A comparative genomics study of 23 Aspergillus species from section Flavi.</title>
        <authorList>
            <consortium name="DOE Joint Genome Institute"/>
            <person name="Kjaerbolling I."/>
            <person name="Vesth T."/>
            <person name="Frisvad J.C."/>
            <person name="Nybo J.L."/>
            <person name="Theobald S."/>
            <person name="Kildgaard S."/>
            <person name="Isbrandt T."/>
            <person name="Kuo A."/>
            <person name="Sato A."/>
            <person name="Lyhne E.K."/>
            <person name="Kogle M.E."/>
            <person name="Wiebenga A."/>
            <person name="Kun R.S."/>
            <person name="Lubbers R.J."/>
            <person name="Makela M.R."/>
            <person name="Barry K."/>
            <person name="Chovatia M."/>
            <person name="Clum A."/>
            <person name="Daum C."/>
            <person name="Haridas S."/>
            <person name="He G."/>
            <person name="LaButti K."/>
            <person name="Lipzen A."/>
            <person name="Mondo S."/>
            <person name="Riley R."/>
            <person name="Salamov A."/>
            <person name="Simmons B.A."/>
            <person name="Magnuson J.K."/>
            <person name="Henrissat B."/>
            <person name="Mortensen U.H."/>
            <person name="Larsen T.O."/>
            <person name="Devries R.P."/>
            <person name="Grigoriev I.V."/>
            <person name="Machida M."/>
            <person name="Baker S.E."/>
            <person name="Andersen M.R."/>
        </authorList>
    </citation>
    <scope>NUCLEOTIDE SEQUENCE [LARGE SCALE GENOMIC DNA]</scope>
    <source>
        <strain evidence="5 6">CBS 151.66</strain>
    </source>
</reference>
<dbReference type="PANTHER" id="PTHR28042">
    <property type="entry name" value="E3 UBIQUITIN-PROTEIN LIGASE COMPLEX SLX5-SLX8 SUBUNIT SLX5"/>
    <property type="match status" value="1"/>
</dbReference>
<sequence length="347" mass="38405">MNEDPGVQFVAARPRKRNHRQMSQSSQSPSRRSFPRNGEPSSSRVPPSQHPPLPPMRYPGDGFDFRRPMTSVSPQTEEVIDLTNDPDSPPQQNSTSAGTTQRRPRQPRFGREIMADVVDLEDEPDNTFQLDPPSSPEVQFVGANVRPRLPRPTLPPPSIRDRGFMGSGLLQMLRLGGSRGRALSDEELLSRGLAWGYRNGHRHHLEDVETFWIGNGPGGAIDLTINLDMDGSVPVDYEFQGITPDRGSRPTYKPPSPPPEGFTRKMGEDDVVCCPNCDAELGTGDEMQQQIWVVKQCGHVYCGKCATHRSKSNAKKASQPTKPFSKCQVADCGKAVSAPKSMFQVYL</sequence>
<name>A0A5N5XFA7_9EURO</name>
<evidence type="ECO:0000313" key="6">
    <source>
        <dbReference type="Proteomes" id="UP000326565"/>
    </source>
</evidence>
<dbReference type="AlphaFoldDB" id="A0A5N5XFA7"/>
<feature type="compositionally biased region" description="Low complexity" evidence="4">
    <location>
        <begin position="21"/>
        <end position="32"/>
    </location>
</feature>
<evidence type="ECO:0000313" key="5">
    <source>
        <dbReference type="EMBL" id="KAB8077770.1"/>
    </source>
</evidence>
<evidence type="ECO:0000256" key="3">
    <source>
        <dbReference type="ARBA" id="ARBA00022833"/>
    </source>
</evidence>
<dbReference type="InterPro" id="IPR017907">
    <property type="entry name" value="Znf_RING_CS"/>
</dbReference>
<proteinExistence type="predicted"/>
<keyword evidence="1" id="KW-0479">Metal-binding</keyword>
<gene>
    <name evidence="5" type="ORF">BDV29DRAFT_167785</name>
</gene>
<dbReference type="InterPro" id="IPR038886">
    <property type="entry name" value="E3_SLX5/Rfp1"/>
</dbReference>
<dbReference type="PANTHER" id="PTHR28042:SF1">
    <property type="entry name" value="E3 UBIQUITIN-PROTEIN LIGASE COMPLEX SLX5-SLX8 SUBUNIT SLX5"/>
    <property type="match status" value="1"/>
</dbReference>
<dbReference type="GO" id="GO:0033768">
    <property type="term" value="C:SUMO-targeted ubiquitin ligase complex"/>
    <property type="evidence" value="ECO:0007669"/>
    <property type="project" value="TreeGrafter"/>
</dbReference>